<dbReference type="InterPro" id="IPR037188">
    <property type="entry name" value="Sdo1/SBDS_central_sf"/>
</dbReference>
<organism evidence="5 6">
    <name type="scientific">Papaver somniferum</name>
    <name type="common">Opium poppy</name>
    <dbReference type="NCBI Taxonomy" id="3469"/>
    <lineage>
        <taxon>Eukaryota</taxon>
        <taxon>Viridiplantae</taxon>
        <taxon>Streptophyta</taxon>
        <taxon>Embryophyta</taxon>
        <taxon>Tracheophyta</taxon>
        <taxon>Spermatophyta</taxon>
        <taxon>Magnoliopsida</taxon>
        <taxon>Ranunculales</taxon>
        <taxon>Papaveraceae</taxon>
        <taxon>Papaveroideae</taxon>
        <taxon>Papaver</taxon>
    </lineage>
</organism>
<dbReference type="Pfam" id="PF20268">
    <property type="entry name" value="SBDS_C"/>
    <property type="match status" value="1"/>
</dbReference>
<dbReference type="PANTHER" id="PTHR10927:SF1">
    <property type="entry name" value="RIBOSOME MATURATION PROTEIN SBDS"/>
    <property type="match status" value="1"/>
</dbReference>
<dbReference type="Gene3D" id="3.30.70.240">
    <property type="match status" value="1"/>
</dbReference>
<dbReference type="Pfam" id="PF09377">
    <property type="entry name" value="SBDS_domain_II"/>
    <property type="match status" value="1"/>
</dbReference>
<dbReference type="SUPFAM" id="SSF89895">
    <property type="entry name" value="FYSH domain"/>
    <property type="match status" value="1"/>
</dbReference>
<dbReference type="SUPFAM" id="SSF109728">
    <property type="entry name" value="Hypothetical protein AF0491, middle domain"/>
    <property type="match status" value="1"/>
</dbReference>
<evidence type="ECO:0000256" key="2">
    <source>
        <dbReference type="ARBA" id="ARBA00022517"/>
    </source>
</evidence>
<feature type="domain" description="Ribosome maturation protein SDO1/SBDS central" evidence="3">
    <location>
        <begin position="89"/>
        <end position="149"/>
    </location>
</feature>
<dbReference type="STRING" id="3469.A0A4Y7JL05"/>
<evidence type="ECO:0000259" key="3">
    <source>
        <dbReference type="Pfam" id="PF09377"/>
    </source>
</evidence>
<evidence type="ECO:0000313" key="5">
    <source>
        <dbReference type="EMBL" id="RZC60429.1"/>
    </source>
</evidence>
<dbReference type="Gene3D" id="1.10.10.900">
    <property type="entry name" value="SBDS protein C-terminal domain, subdomain 1"/>
    <property type="match status" value="1"/>
</dbReference>
<sequence>MSIRARLAYDLITQSKLTDIAVVSLKKHGRRFEIVCFLNEVLSWRFGVTPAKSKDLIAAFQTDDLSEICIEILQNGEIQSESQLSRKFREIAAIIMQETFNPETKRPYTLSMIEKLMHGIHFAVAPHNNSKNQALGVICELQKHYPIKRTRSPMRLRLIIPEKYSCSLMEKLDAWNAEIVSKVEYGNQQSLVCEVEPIFSQDCDALVRSLYGRLEILAVSVHFEKDADVVDDCEDWDDIEPVSIAELDDDDQWDVIEPGHHSPVPLNTAELDDHWDVIEPSHHPPVQPSTAELDEIKLSEVLQKQSISTGNGADKKQLISTRNDGADKRSAEVEVVESEWHKRNLNRKTRQLPLLTVDKWLEDKATSDAKLDLIEDTF</sequence>
<dbReference type="PANTHER" id="PTHR10927">
    <property type="entry name" value="RIBOSOME MATURATION PROTEIN SBDS"/>
    <property type="match status" value="1"/>
</dbReference>
<dbReference type="GO" id="GO:0042254">
    <property type="term" value="P:ribosome biogenesis"/>
    <property type="evidence" value="ECO:0007669"/>
    <property type="project" value="UniProtKB-KW"/>
</dbReference>
<dbReference type="InterPro" id="IPR036786">
    <property type="entry name" value="Ribosome_mat_SBDS_N_sf"/>
</dbReference>
<name>A0A4Y7JL05_PAPSO</name>
<dbReference type="InterPro" id="IPR039100">
    <property type="entry name" value="Sdo1/SBDS-like"/>
</dbReference>
<proteinExistence type="inferred from homology"/>
<comment type="similarity">
    <text evidence="1">Belongs to the SDO1/SBDS family.</text>
</comment>
<reference evidence="5 6" key="1">
    <citation type="journal article" date="2018" name="Science">
        <title>The opium poppy genome and morphinan production.</title>
        <authorList>
            <person name="Guo L."/>
            <person name="Winzer T."/>
            <person name="Yang X."/>
            <person name="Li Y."/>
            <person name="Ning Z."/>
            <person name="He Z."/>
            <person name="Teodor R."/>
            <person name="Lu Y."/>
            <person name="Bowser T.A."/>
            <person name="Graham I.A."/>
            <person name="Ye K."/>
        </authorList>
    </citation>
    <scope>NUCLEOTIDE SEQUENCE [LARGE SCALE GENOMIC DNA]</scope>
    <source>
        <strain evidence="6">cv. HN1</strain>
        <tissue evidence="5">Leaves</tissue>
    </source>
</reference>
<evidence type="ECO:0000313" key="6">
    <source>
        <dbReference type="Proteomes" id="UP000316621"/>
    </source>
</evidence>
<feature type="domain" description="Ribosome maturation protein SDO1/SBDS C-terminal" evidence="4">
    <location>
        <begin position="154"/>
        <end position="218"/>
    </location>
</feature>
<dbReference type="Gene3D" id="3.30.1250.10">
    <property type="entry name" value="Ribosome maturation protein SBDS, N-terminal domain"/>
    <property type="match status" value="1"/>
</dbReference>
<dbReference type="InterPro" id="IPR046928">
    <property type="entry name" value="SDO1/SBDS_C"/>
</dbReference>
<gene>
    <name evidence="5" type="ORF">C5167_022187</name>
</gene>
<dbReference type="AlphaFoldDB" id="A0A4Y7JL05"/>
<dbReference type="EMBL" id="CM010719">
    <property type="protein sequence ID" value="RZC60429.1"/>
    <property type="molecule type" value="Genomic_DNA"/>
</dbReference>
<dbReference type="InterPro" id="IPR018978">
    <property type="entry name" value="SDO1/SBDS_central"/>
</dbReference>
<keyword evidence="2" id="KW-0690">Ribosome biogenesis</keyword>
<dbReference type="Gramene" id="RZC60429">
    <property type="protein sequence ID" value="RZC60429"/>
    <property type="gene ID" value="C5167_022187"/>
</dbReference>
<dbReference type="Proteomes" id="UP000316621">
    <property type="component" value="Chromosome 5"/>
</dbReference>
<accession>A0A4Y7JL05</accession>
<evidence type="ECO:0000259" key="4">
    <source>
        <dbReference type="Pfam" id="PF20268"/>
    </source>
</evidence>
<evidence type="ECO:0000256" key="1">
    <source>
        <dbReference type="ARBA" id="ARBA00007433"/>
    </source>
</evidence>
<keyword evidence="6" id="KW-1185">Reference proteome</keyword>
<protein>
    <submittedName>
        <fullName evidence="5">Uncharacterized protein</fullName>
    </submittedName>
</protein>